<gene>
    <name evidence="1" type="ORF">EM6_3186</name>
</gene>
<evidence type="ECO:0000313" key="2">
    <source>
        <dbReference type="Proteomes" id="UP000278756"/>
    </source>
</evidence>
<organism evidence="1 2">
    <name type="scientific">Asticcacaulis excentricus</name>
    <dbReference type="NCBI Taxonomy" id="78587"/>
    <lineage>
        <taxon>Bacteria</taxon>
        <taxon>Pseudomonadati</taxon>
        <taxon>Pseudomonadota</taxon>
        <taxon>Alphaproteobacteria</taxon>
        <taxon>Caulobacterales</taxon>
        <taxon>Caulobacteraceae</taxon>
        <taxon>Asticcacaulis</taxon>
    </lineage>
</organism>
<proteinExistence type="predicted"/>
<dbReference type="Proteomes" id="UP000278756">
    <property type="component" value="Plasmid pASEM-1"/>
</dbReference>
<protein>
    <submittedName>
        <fullName evidence="1">Uncharacterized protein</fullName>
    </submittedName>
</protein>
<sequence>MRPHIDQPRRPELFNRDQVFIIGGQVGINDGFGLQQRNPFAVRGMGHHVGVAAVRGKGFIVGRDVEVHAPVVLVQPLPHALAGGQLQTRHPEDLTARGLQVVPQPFAIVAEEFVAPDLHIHGAGMYALQPCTVGFDQFNPIHAVPRPFHAEADQGRVGRRKLRVADPLLGFKQDATRLGFQINGEQFRRHTRRPAFQHPHALGLGEVERPTVRAQRRVFGLTELFQRRLVLGLQGFGAIGDLPQQQGVIGIGAGDPARRNARQLAHLFRVHMDGVQRLGAVLGLTFAGISDGIDGLARGAHHKQKIVFLALDEQAGLPVAQTHGDDARRRLDHHDIALRRIGRAIEVKHAGAVFVGYSYHAAARLWIGKGARSLSGWCRCGHCGGLRLRGLTHDQRQQGRGPAQALQRSTAGRIRHGVLLTGQV</sequence>
<accession>A0A3G9G917</accession>
<evidence type="ECO:0000313" key="1">
    <source>
        <dbReference type="EMBL" id="BBF82545.1"/>
    </source>
</evidence>
<dbReference type="AlphaFoldDB" id="A0A3G9G917"/>
<keyword evidence="1" id="KW-0614">Plasmid</keyword>
<reference evidence="2" key="2">
    <citation type="journal article" date="2017" name="Plant Physiol. Biochem.">
        <title>Differential oxidative and antioxidative response of duckweed Lemna minor toward plant growth promoting/inhibiting bacteria.</title>
        <authorList>
            <person name="Ishizawa H."/>
            <person name="Kuroda M."/>
            <person name="Morikawa M."/>
            <person name="Ike M."/>
        </authorList>
    </citation>
    <scope>NUCLEOTIDE SEQUENCE [LARGE SCALE GENOMIC DNA]</scope>
    <source>
        <strain evidence="2">M6</strain>
    </source>
</reference>
<dbReference type="EMBL" id="AP018829">
    <property type="protein sequence ID" value="BBF82545.1"/>
    <property type="molecule type" value="Genomic_DNA"/>
</dbReference>
<geneLocation type="plasmid" evidence="2">
    <name>pasem-1 dna</name>
</geneLocation>
<name>A0A3G9G917_9CAUL</name>
<reference evidence="2" key="1">
    <citation type="journal article" date="2017" name="Biotechnol. Biofuels">
        <title>Evaluation of environmental bacterial communities as a factor affecting the growth of duckweed Lemna minor.</title>
        <authorList>
            <person name="Ishizawa H."/>
            <person name="Kuroda M."/>
            <person name="Morikawa M."/>
            <person name="Ike M."/>
        </authorList>
    </citation>
    <scope>NUCLEOTIDE SEQUENCE [LARGE SCALE GENOMIC DNA]</scope>
    <source>
        <strain evidence="2">M6</strain>
    </source>
</reference>